<dbReference type="Gene3D" id="2.30.30.230">
    <property type="entry name" value="Fumarylacetoacetase, N-terminal domain"/>
    <property type="match status" value="1"/>
</dbReference>
<feature type="binding site" evidence="12">
    <location>
        <position position="200"/>
    </location>
    <ligand>
        <name>Ca(2+)</name>
        <dbReference type="ChEBI" id="CHEBI:29108"/>
    </ligand>
</feature>
<dbReference type="OrthoDB" id="9971669at2759"/>
<dbReference type="UniPathway" id="UPA00139">
    <property type="reaction ID" value="UER00341"/>
</dbReference>
<dbReference type="GO" id="GO:0006572">
    <property type="term" value="P:L-tyrosine catabolic process"/>
    <property type="evidence" value="ECO:0007669"/>
    <property type="project" value="UniProtKB-UniRule"/>
</dbReference>
<reference evidence="16 17" key="1">
    <citation type="submission" date="2015-04" db="EMBL/GenBank/DDBJ databases">
        <authorList>
            <person name="Syromyatnikov M.Y."/>
            <person name="Popov V.N."/>
        </authorList>
    </citation>
    <scope>NUCLEOTIDE SEQUENCE [LARGE SCALE GENOMIC DNA]</scope>
    <source>
        <strain evidence="16">WF-38-12</strain>
    </source>
</reference>
<dbReference type="GO" id="GO:0004334">
    <property type="term" value="F:fumarylacetoacetase activity"/>
    <property type="evidence" value="ECO:0007669"/>
    <property type="project" value="UniProtKB-UniRule"/>
</dbReference>
<feature type="domain" description="Fumarylacetoacetase N-terminal" evidence="15">
    <location>
        <begin position="21"/>
        <end position="120"/>
    </location>
</feature>
<gene>
    <name evidence="16" type="primary">fahA</name>
    <name evidence="16" type="ORF">PISL3812_07030</name>
</gene>
<comment type="cofactor">
    <cofactor evidence="13">
        <name>Mg(2+)</name>
        <dbReference type="ChEBI" id="CHEBI:18420"/>
    </cofactor>
    <cofactor evidence="13">
        <name>Ca(2+)</name>
        <dbReference type="ChEBI" id="CHEBI:29108"/>
    </cofactor>
</comment>
<feature type="binding site" evidence="11">
    <location>
        <position position="239"/>
    </location>
    <ligand>
        <name>substrate</name>
    </ligand>
</feature>
<protein>
    <recommendedName>
        <fullName evidence="3 13">Fumarylacetoacetase</fullName>
        <ecNumber evidence="3 13">3.7.1.2</ecNumber>
    </recommendedName>
    <alternativeName>
        <fullName evidence="13">Fumarylacetoacetate hydrolase</fullName>
    </alternativeName>
</protein>
<keyword evidence="5 13" id="KW-0378">Hydrolase</keyword>
<evidence type="ECO:0000256" key="2">
    <source>
        <dbReference type="ARBA" id="ARBA00010211"/>
    </source>
</evidence>
<dbReference type="EMBL" id="CVMT01000007">
    <property type="protein sequence ID" value="CRG89990.1"/>
    <property type="molecule type" value="Genomic_DNA"/>
</dbReference>
<dbReference type="Proteomes" id="UP000054383">
    <property type="component" value="Unassembled WGS sequence"/>
</dbReference>
<dbReference type="InterPro" id="IPR005959">
    <property type="entry name" value="Fumarylacetoacetase"/>
</dbReference>
<dbReference type="AlphaFoldDB" id="A0A0U1M4N9"/>
<dbReference type="InterPro" id="IPR011234">
    <property type="entry name" value="Fumarylacetoacetase-like_C"/>
</dbReference>
<evidence type="ECO:0000256" key="4">
    <source>
        <dbReference type="ARBA" id="ARBA00022723"/>
    </source>
</evidence>
<dbReference type="InterPro" id="IPR036462">
    <property type="entry name" value="Fumarylacetoacetase_N_sf"/>
</dbReference>
<evidence type="ECO:0000256" key="6">
    <source>
        <dbReference type="ARBA" id="ARBA00022837"/>
    </source>
</evidence>
<accession>A0A0U1M4N9</accession>
<evidence type="ECO:0000256" key="12">
    <source>
        <dbReference type="PIRSR" id="PIRSR605959-3"/>
    </source>
</evidence>
<dbReference type="GO" id="GO:0046872">
    <property type="term" value="F:metal ion binding"/>
    <property type="evidence" value="ECO:0007669"/>
    <property type="project" value="UniProtKB-UniRule"/>
</dbReference>
<evidence type="ECO:0000313" key="16">
    <source>
        <dbReference type="EMBL" id="CRG89990.1"/>
    </source>
</evidence>
<dbReference type="InterPro" id="IPR015377">
    <property type="entry name" value="Fumarylacetoacetase_N"/>
</dbReference>
<keyword evidence="17" id="KW-1185">Reference proteome</keyword>
<evidence type="ECO:0000259" key="15">
    <source>
        <dbReference type="Pfam" id="PF09298"/>
    </source>
</evidence>
<feature type="binding site" evidence="12">
    <location>
        <position position="256"/>
    </location>
    <ligand>
        <name>Mg(2+)</name>
        <dbReference type="ChEBI" id="CHEBI:18420"/>
    </ligand>
</feature>
<dbReference type="SUPFAM" id="SSF56529">
    <property type="entry name" value="FAH"/>
    <property type="match status" value="1"/>
</dbReference>
<keyword evidence="8 13" id="KW-0828">Tyrosine catabolism</keyword>
<dbReference type="STRING" id="28573.A0A0U1M4N9"/>
<feature type="binding site" evidence="12">
    <location>
        <position position="232"/>
    </location>
    <ligand>
        <name>Mg(2+)</name>
        <dbReference type="ChEBI" id="CHEBI:18420"/>
    </ligand>
</feature>
<proteinExistence type="inferred from homology"/>
<keyword evidence="4 12" id="KW-0479">Metal-binding</keyword>
<sequence>MTSFVPFPFPIPSDSPFTIWNIPFGIFSTAANATPRPGVAIGDYVLDLFELARAGCFSTCPSSVFEKQSLNDFSELGSKVRTQVREEIRQLIQDDSSVIYNNSQQSRFLTQISAVQMHLPFRIGDFTDCTCSLEHVTNMGRLTGKGGASPNFFYMPHCYNGRVSSIVVSGTPIRRPWGYLQGPNNSAIFSKSQRFDYETELGYFISGKVPMGEVVSAESAREHIFGFVVLNDWSARDIQFYESNPLGPFSGKSAGTSISPWVVTLEALDEVGAVVKVNDDDEFRVSAAPLVRCKDTVSIQVSTTISRAGKKYPLATSDLEHMYWSPFQLLANQTSSGCGLSAGDLIGTGTLSSSLEQAQKLPDFDASVGRLGCLIEATQGWKVPLQLGQGEEELSALKDGDEVSMEAWAGKQSKRIGFGVVTGAVLPAHEVLGFDV</sequence>
<feature type="binding site" evidence="12">
    <location>
        <position position="128"/>
    </location>
    <ligand>
        <name>Ca(2+)</name>
        <dbReference type="ChEBI" id="CHEBI:29108"/>
    </ligand>
</feature>
<comment type="similarity">
    <text evidence="2 13">Belongs to the FAH family.</text>
</comment>
<dbReference type="GO" id="GO:0006559">
    <property type="term" value="P:L-phenylalanine catabolic process"/>
    <property type="evidence" value="ECO:0007669"/>
    <property type="project" value="UniProtKB-UniRule"/>
</dbReference>
<dbReference type="Gene3D" id="3.90.850.10">
    <property type="entry name" value="Fumarylacetoacetase-like, C-terminal domain"/>
    <property type="match status" value="1"/>
</dbReference>
<dbReference type="PANTHER" id="PTHR43069:SF5">
    <property type="entry name" value="FUMARYLACETOACETASE"/>
    <property type="match status" value="1"/>
</dbReference>
<dbReference type="EC" id="3.7.1.2" evidence="3 13"/>
<comment type="catalytic activity">
    <reaction evidence="13">
        <text>4-fumarylacetoacetate + H2O = acetoacetate + fumarate + H(+)</text>
        <dbReference type="Rhea" id="RHEA:10244"/>
        <dbReference type="ChEBI" id="CHEBI:13705"/>
        <dbReference type="ChEBI" id="CHEBI:15377"/>
        <dbReference type="ChEBI" id="CHEBI:15378"/>
        <dbReference type="ChEBI" id="CHEBI:18034"/>
        <dbReference type="ChEBI" id="CHEBI:29806"/>
        <dbReference type="EC" id="3.7.1.2"/>
    </reaction>
</comment>
<dbReference type="OMA" id="CIHELTA"/>
<dbReference type="Pfam" id="PF01557">
    <property type="entry name" value="FAA_hydrolase"/>
    <property type="match status" value="1"/>
</dbReference>
<evidence type="ECO:0000256" key="9">
    <source>
        <dbReference type="ARBA" id="ARBA00023232"/>
    </source>
</evidence>
<feature type="domain" description="Fumarylacetoacetase-like C-terminal" evidence="14">
    <location>
        <begin position="128"/>
        <end position="419"/>
    </location>
</feature>
<evidence type="ECO:0000259" key="14">
    <source>
        <dbReference type="Pfam" id="PF01557"/>
    </source>
</evidence>
<evidence type="ECO:0000256" key="1">
    <source>
        <dbReference type="ARBA" id="ARBA00004782"/>
    </source>
</evidence>
<dbReference type="InterPro" id="IPR036663">
    <property type="entry name" value="Fumarylacetoacetase_C_sf"/>
</dbReference>
<feature type="active site" description="Proton acceptor" evidence="10">
    <location>
        <position position="135"/>
    </location>
</feature>
<feature type="binding site" evidence="12">
    <location>
        <position position="252"/>
    </location>
    <ligand>
        <name>Mg(2+)</name>
        <dbReference type="ChEBI" id="CHEBI:18420"/>
    </ligand>
</feature>
<feature type="binding site" evidence="12">
    <location>
        <position position="198"/>
    </location>
    <ligand>
        <name>Ca(2+)</name>
        <dbReference type="ChEBI" id="CHEBI:29108"/>
    </ligand>
</feature>
<evidence type="ECO:0000256" key="11">
    <source>
        <dbReference type="PIRSR" id="PIRSR605959-2"/>
    </source>
</evidence>
<comment type="pathway">
    <text evidence="1 13">Amino-acid degradation; L-phenylalanine degradation; acetoacetate and fumarate from L-phenylalanine: step 6/6.</text>
</comment>
<evidence type="ECO:0000313" key="17">
    <source>
        <dbReference type="Proteomes" id="UP000054383"/>
    </source>
</evidence>
<evidence type="ECO:0000256" key="7">
    <source>
        <dbReference type="ARBA" id="ARBA00022842"/>
    </source>
</evidence>
<dbReference type="GO" id="GO:1902000">
    <property type="term" value="P:homogentisate catabolic process"/>
    <property type="evidence" value="ECO:0007669"/>
    <property type="project" value="TreeGrafter"/>
</dbReference>
<evidence type="ECO:0000256" key="13">
    <source>
        <dbReference type="RuleBase" id="RU366008"/>
    </source>
</evidence>
<evidence type="ECO:0000256" key="5">
    <source>
        <dbReference type="ARBA" id="ARBA00022801"/>
    </source>
</evidence>
<dbReference type="PANTHER" id="PTHR43069">
    <property type="entry name" value="FUMARYLACETOACETASE"/>
    <property type="match status" value="1"/>
</dbReference>
<feature type="binding site" evidence="12">
    <location>
        <position position="232"/>
    </location>
    <ligand>
        <name>Ca(2+)</name>
        <dbReference type="ChEBI" id="CHEBI:29108"/>
    </ligand>
</feature>
<evidence type="ECO:0000256" key="3">
    <source>
        <dbReference type="ARBA" id="ARBA00012094"/>
    </source>
</evidence>
<keyword evidence="9 13" id="KW-0585">Phenylalanine catabolism</keyword>
<feature type="binding site" evidence="11">
    <location>
        <position position="350"/>
    </location>
    <ligand>
        <name>substrate</name>
    </ligand>
</feature>
<evidence type="ECO:0000256" key="8">
    <source>
        <dbReference type="ARBA" id="ARBA00022878"/>
    </source>
</evidence>
<name>A0A0U1M4N9_TALIS</name>
<dbReference type="Pfam" id="PF09298">
    <property type="entry name" value="FAA_hydrolase_N"/>
    <property type="match status" value="1"/>
</dbReference>
<keyword evidence="6 12" id="KW-0106">Calcium</keyword>
<dbReference type="SUPFAM" id="SSF63433">
    <property type="entry name" value="Fumarylacetoacetate hydrolase, FAH, N-terminal domain"/>
    <property type="match status" value="1"/>
</dbReference>
<keyword evidence="7 12" id="KW-0460">Magnesium</keyword>
<organism evidence="16 17">
    <name type="scientific">Talaromyces islandicus</name>
    <name type="common">Penicillium islandicum</name>
    <dbReference type="NCBI Taxonomy" id="28573"/>
    <lineage>
        <taxon>Eukaryota</taxon>
        <taxon>Fungi</taxon>
        <taxon>Dikarya</taxon>
        <taxon>Ascomycota</taxon>
        <taxon>Pezizomycotina</taxon>
        <taxon>Eurotiomycetes</taxon>
        <taxon>Eurotiomycetidae</taxon>
        <taxon>Eurotiales</taxon>
        <taxon>Trichocomaceae</taxon>
        <taxon>Talaromyces</taxon>
        <taxon>Talaromyces sect. Islandici</taxon>
    </lineage>
</organism>
<evidence type="ECO:0000256" key="10">
    <source>
        <dbReference type="PIRSR" id="PIRSR605959-1"/>
    </source>
</evidence>